<dbReference type="EMBL" id="KB707118">
    <property type="protein sequence ID" value="EMR64130.1"/>
    <property type="molecule type" value="Genomic_DNA"/>
</dbReference>
<dbReference type="STRING" id="1287681.M7TBW3"/>
<dbReference type="OrthoDB" id="3552888at2759"/>
<dbReference type="KEGG" id="ela:UCREL1_8895"/>
<proteinExistence type="predicted"/>
<evidence type="ECO:0000313" key="3">
    <source>
        <dbReference type="Proteomes" id="UP000012174"/>
    </source>
</evidence>
<dbReference type="Proteomes" id="UP000012174">
    <property type="component" value="Unassembled WGS sequence"/>
</dbReference>
<feature type="chain" id="PRO_5004085444" description="Secreted protein" evidence="1">
    <location>
        <begin position="18"/>
        <end position="201"/>
    </location>
</feature>
<evidence type="ECO:0008006" key="4">
    <source>
        <dbReference type="Google" id="ProtNLM"/>
    </source>
</evidence>
<gene>
    <name evidence="2" type="ORF">UCREL1_8895</name>
</gene>
<dbReference type="PANTHER" id="PTHR35605">
    <property type="entry name" value="ECP2 EFFECTOR PROTEIN DOMAIN-CONTAINING PROTEIN-RELATED"/>
    <property type="match status" value="1"/>
</dbReference>
<sequence length="201" mass="22301">MLAFFLAIFFAVFTVDAKSFIHRGMELPEGYTEAPITWSGFDSHAAELAGLTFNGTVENVMAKLEAMGHPLEHPDPELNITSIKSKDGLPTKNRYRKCGVGGRGEVAVYPINAGVRYLWGLSDDVKCGNQPKTCGQISCSWWSAIWWCNDHYAPMEYKCNDMAVYAADVAAHCEAHNRCRGESGETGYLFRVVVGRAYEEC</sequence>
<dbReference type="PANTHER" id="PTHR35605:SF1">
    <property type="entry name" value="ECP2 EFFECTOR PROTEIN DOMAIN-CONTAINING PROTEIN-RELATED"/>
    <property type="match status" value="1"/>
</dbReference>
<reference evidence="3" key="1">
    <citation type="journal article" date="2013" name="Genome Announc.">
        <title>Draft genome sequence of the grapevine dieback fungus Eutypa lata UCR-EL1.</title>
        <authorList>
            <person name="Blanco-Ulate B."/>
            <person name="Rolshausen P.E."/>
            <person name="Cantu D."/>
        </authorList>
    </citation>
    <scope>NUCLEOTIDE SEQUENCE [LARGE SCALE GENOMIC DNA]</scope>
    <source>
        <strain evidence="3">UCR-EL1</strain>
    </source>
</reference>
<keyword evidence="1" id="KW-0732">Signal</keyword>
<dbReference type="AlphaFoldDB" id="M7TBW3"/>
<accession>M7TBW3</accession>
<evidence type="ECO:0000256" key="1">
    <source>
        <dbReference type="SAM" id="SignalP"/>
    </source>
</evidence>
<feature type="signal peptide" evidence="1">
    <location>
        <begin position="1"/>
        <end position="17"/>
    </location>
</feature>
<evidence type="ECO:0000313" key="2">
    <source>
        <dbReference type="EMBL" id="EMR64130.1"/>
    </source>
</evidence>
<dbReference type="HOGENOM" id="CLU_1390229_0_0_1"/>
<organism evidence="2 3">
    <name type="scientific">Eutypa lata (strain UCR-EL1)</name>
    <name type="common">Grapevine dieback disease fungus</name>
    <name type="synonym">Eutypa armeniacae</name>
    <dbReference type="NCBI Taxonomy" id="1287681"/>
    <lineage>
        <taxon>Eukaryota</taxon>
        <taxon>Fungi</taxon>
        <taxon>Dikarya</taxon>
        <taxon>Ascomycota</taxon>
        <taxon>Pezizomycotina</taxon>
        <taxon>Sordariomycetes</taxon>
        <taxon>Xylariomycetidae</taxon>
        <taxon>Xylariales</taxon>
        <taxon>Diatrypaceae</taxon>
        <taxon>Eutypa</taxon>
    </lineage>
</organism>
<name>M7TBW3_EUTLA</name>
<keyword evidence="3" id="KW-1185">Reference proteome</keyword>
<protein>
    <recommendedName>
        <fullName evidence="4">Secreted protein</fullName>
    </recommendedName>
</protein>